<evidence type="ECO:0000256" key="1">
    <source>
        <dbReference type="SAM" id="MobiDB-lite"/>
    </source>
</evidence>
<reference evidence="5 6" key="2">
    <citation type="journal article" date="2011" name="Stand. Genomic Sci.">
        <title>Complete genome sequence of Isosphaera pallida type strain (IS1B).</title>
        <authorList>
            <consortium name="US DOE Joint Genome Institute (JGI-PGF)"/>
            <person name="Goker M."/>
            <person name="Cleland D."/>
            <person name="Saunders E."/>
            <person name="Lapidus A."/>
            <person name="Nolan M."/>
            <person name="Lucas S."/>
            <person name="Hammon N."/>
            <person name="Deshpande S."/>
            <person name="Cheng J.F."/>
            <person name="Tapia R."/>
            <person name="Han C."/>
            <person name="Goodwin L."/>
            <person name="Pitluck S."/>
            <person name="Liolios K."/>
            <person name="Pagani I."/>
            <person name="Ivanova N."/>
            <person name="Mavromatis K."/>
            <person name="Pati A."/>
            <person name="Chen A."/>
            <person name="Palaniappan K."/>
            <person name="Land M."/>
            <person name="Hauser L."/>
            <person name="Chang Y.J."/>
            <person name="Jeffries C.D."/>
            <person name="Detter J.C."/>
            <person name="Beck B."/>
            <person name="Woyke T."/>
            <person name="Bristow J."/>
            <person name="Eisen J.A."/>
            <person name="Markowitz V."/>
            <person name="Hugenholtz P."/>
            <person name="Kyrpides N.C."/>
            <person name="Klenk H.P."/>
        </authorList>
    </citation>
    <scope>NUCLEOTIDE SEQUENCE [LARGE SCALE GENOMIC DNA]</scope>
    <source>
        <strain evidence="6">ATCC 43644 / DSM 9630 / IS1B</strain>
    </source>
</reference>
<name>E8R5J5_ISOPI</name>
<evidence type="ECO:0000259" key="2">
    <source>
        <dbReference type="Pfam" id="PF07583"/>
    </source>
</evidence>
<feature type="domain" description="DUF1553" evidence="3">
    <location>
        <begin position="692"/>
        <end position="930"/>
    </location>
</feature>
<dbReference type="AlphaFoldDB" id="E8R5J5"/>
<feature type="domain" description="DUF1549" evidence="2">
    <location>
        <begin position="200"/>
        <end position="403"/>
    </location>
</feature>
<dbReference type="InterPro" id="IPR011429">
    <property type="entry name" value="Cyt_c_Planctomycete-type"/>
</dbReference>
<dbReference type="STRING" id="575540.Isop_1157"/>
<dbReference type="Proteomes" id="UP000008631">
    <property type="component" value="Chromosome"/>
</dbReference>
<evidence type="ECO:0000313" key="6">
    <source>
        <dbReference type="Proteomes" id="UP000008631"/>
    </source>
</evidence>
<evidence type="ECO:0008006" key="7">
    <source>
        <dbReference type="Google" id="ProtNLM"/>
    </source>
</evidence>
<dbReference type="Pfam" id="PF07583">
    <property type="entry name" value="PSCyt2"/>
    <property type="match status" value="1"/>
</dbReference>
<dbReference type="InterPro" id="IPR011444">
    <property type="entry name" value="DUF1549"/>
</dbReference>
<reference key="1">
    <citation type="submission" date="2010-11" db="EMBL/GenBank/DDBJ databases">
        <title>The complete sequence of chromosome of Isophaera pallida ATCC 43644.</title>
        <authorList>
            <consortium name="US DOE Joint Genome Institute (JGI-PGF)"/>
            <person name="Lucas S."/>
            <person name="Copeland A."/>
            <person name="Lapidus A."/>
            <person name="Bruce D."/>
            <person name="Goodwin L."/>
            <person name="Pitluck S."/>
            <person name="Kyrpides N."/>
            <person name="Mavromatis K."/>
            <person name="Pagani I."/>
            <person name="Ivanova N."/>
            <person name="Saunders E."/>
            <person name="Brettin T."/>
            <person name="Detter J.C."/>
            <person name="Han C."/>
            <person name="Tapia R."/>
            <person name="Land M."/>
            <person name="Hauser L."/>
            <person name="Markowitz V."/>
            <person name="Cheng J.-F."/>
            <person name="Hugenholtz P."/>
            <person name="Woyke T."/>
            <person name="Wu D."/>
            <person name="Eisen J.A."/>
        </authorList>
    </citation>
    <scope>NUCLEOTIDE SEQUENCE</scope>
    <source>
        <strain>ATCC 43644</strain>
    </source>
</reference>
<dbReference type="KEGG" id="ipa:Isop_1157"/>
<dbReference type="InParanoid" id="E8R5J5"/>
<dbReference type="eggNOG" id="COG2010">
    <property type="taxonomic scope" value="Bacteria"/>
</dbReference>
<dbReference type="InterPro" id="IPR022655">
    <property type="entry name" value="DUF1553"/>
</dbReference>
<keyword evidence="6" id="KW-1185">Reference proteome</keyword>
<feature type="compositionally biased region" description="Basic residues" evidence="1">
    <location>
        <begin position="8"/>
        <end position="18"/>
    </location>
</feature>
<dbReference type="PANTHER" id="PTHR35889:SF3">
    <property type="entry name" value="F-BOX DOMAIN-CONTAINING PROTEIN"/>
    <property type="match status" value="1"/>
</dbReference>
<evidence type="ECO:0000313" key="5">
    <source>
        <dbReference type="EMBL" id="ADV61744.1"/>
    </source>
</evidence>
<gene>
    <name evidence="5" type="ordered locus">Isop_1157</name>
</gene>
<sequence length="1142" mass="127479">MPSASASRQRRAAFHRQRGSGDQVGTTPLWQKASLLVVWLLGTMPGVFSASVPAHATEPPAQAQAAATLEQITFFETKIRPVLAQHCYRCHGPTKEWNGLRLDSRERMLKGGDLGPAVVPGAPGESLILAALSHDPELDLKMPPDQPPLDQAIVEDFKLWISQGAPWPAVPPADASTNQPHWAFQPIVKPTVQTQPGQSPIDALIERQLASRGLVPAPRADKRTLIRRATFDLTGLPPTPEEIDAFLADESPDAFAKLVDRLLASPRYGEKWARYWLDVARYADTKGYVFQEERRYPYAYTYRDYVVEAFNRDVPIDRFFVEQIAADRLVKPDSGNNRALAALGFLTVGRRFLNNQHDIIDDRIDVISRGMLGLTVACARCHDHKYDPISTAEYYGWYGVLSSSFEPDDLPILDTTNTSDLAQRADYERQIAEQRQRVSNRVEEIRQAKLKDLRDRAGLYFRAALDIDFNPNHSRLDATARARQLSPELLRQVADRGGRCLDAAAQDETDPLAGLVALVDGLKARRCADPADAPRTLDDALAQQVPTWAGDLFADRAAITTLEQVRDRLGEAVQNLANRAETDQADEATRAAWDVLRVQPDGPFNISPDQTRAVFNRAEREEVRRLEQRIAVIQAEHPGAPARAMVLVDKPDPGDARILIRGNPGRPGDLVPRRFLSILAGPNAPPFRDGSGRLELARAIVDPANPLTARVFVNRVWAWRFGTGLVDTPSDFGMRSEPPSHPELLDFLAASFIESGWSLKTLHRAMMLTETYQRAPVHPDPKACEAADPDNRLLWRFPRRRLLFEEMRDALLAVAGRLDDTIGGKPVSIVSQPFSTRRTLYGFIDRQNLEGIYRTFDLPDPNISAARRFVTTVPQQALALMNGPFLIEQARYLAGTLDPNAPVEDRIRYLSRCVLGREPTPRELDLAVAFVTRHDESTAERDDPRGPWRYGFGALNNATYAPAIRTARFEELPHFDADASAWRLGSDYPLNGDYLMLNAQGGHVGPTRDRSAIRRWIAPTDGLFLINGVLKHSSNQGDGVRGQVVSSRLGRLGEWTVHNGEVRTRLPVVVVLKGDTLDFVVDCRDGHAFDSFEWAPVIRRMPGKLGLWDAARDFRGPQPPPADLWTQYVQVLMMSNEFHFID</sequence>
<dbReference type="PANTHER" id="PTHR35889">
    <property type="entry name" value="CYCLOINULO-OLIGOSACCHARIDE FRUCTANOTRANSFERASE-RELATED"/>
    <property type="match status" value="1"/>
</dbReference>
<dbReference type="HOGENOM" id="CLU_005632_1_0_0"/>
<proteinExistence type="predicted"/>
<organism evidence="5 6">
    <name type="scientific">Isosphaera pallida (strain ATCC 43644 / DSM 9630 / IS1B)</name>
    <dbReference type="NCBI Taxonomy" id="575540"/>
    <lineage>
        <taxon>Bacteria</taxon>
        <taxon>Pseudomonadati</taxon>
        <taxon>Planctomycetota</taxon>
        <taxon>Planctomycetia</taxon>
        <taxon>Isosphaerales</taxon>
        <taxon>Isosphaeraceae</taxon>
        <taxon>Isosphaera</taxon>
    </lineage>
</organism>
<feature type="region of interest" description="Disordered" evidence="1">
    <location>
        <begin position="1"/>
        <end position="25"/>
    </location>
</feature>
<feature type="domain" description="Cytochrome C Planctomycete-type" evidence="4">
    <location>
        <begin position="87"/>
        <end position="145"/>
    </location>
</feature>
<dbReference type="Pfam" id="PF07587">
    <property type="entry name" value="PSD1"/>
    <property type="match status" value="1"/>
</dbReference>
<dbReference type="EMBL" id="CP002353">
    <property type="protein sequence ID" value="ADV61744.1"/>
    <property type="molecule type" value="Genomic_DNA"/>
</dbReference>
<evidence type="ECO:0000259" key="3">
    <source>
        <dbReference type="Pfam" id="PF07587"/>
    </source>
</evidence>
<evidence type="ECO:0000259" key="4">
    <source>
        <dbReference type="Pfam" id="PF07635"/>
    </source>
</evidence>
<dbReference type="Pfam" id="PF07635">
    <property type="entry name" value="PSCyt1"/>
    <property type="match status" value="1"/>
</dbReference>
<accession>E8R5J5</accession>
<protein>
    <recommendedName>
        <fullName evidence="7">Cytochrome c domain-containing protein</fullName>
    </recommendedName>
</protein>
<dbReference type="OrthoDB" id="127107at2"/>